<keyword evidence="10" id="KW-1185">Reference proteome</keyword>
<feature type="transmembrane region" description="Helical" evidence="7">
    <location>
        <begin position="57"/>
        <end position="77"/>
    </location>
</feature>
<dbReference type="AlphaFoldDB" id="A0A4R3N3L3"/>
<evidence type="ECO:0000256" key="6">
    <source>
        <dbReference type="ARBA" id="ARBA00038105"/>
    </source>
</evidence>
<proteinExistence type="inferred from homology"/>
<evidence type="ECO:0000256" key="2">
    <source>
        <dbReference type="ARBA" id="ARBA00022692"/>
    </source>
</evidence>
<name>A0A4R3N3L3_9GAMM</name>
<accession>A0A4R3N3L3</accession>
<dbReference type="EMBL" id="SMAO01000004">
    <property type="protein sequence ID" value="TCT21269.1"/>
    <property type="molecule type" value="Genomic_DNA"/>
</dbReference>
<dbReference type="OrthoDB" id="581986at2"/>
<dbReference type="SMART" id="SM00271">
    <property type="entry name" value="DnaJ"/>
    <property type="match status" value="1"/>
</dbReference>
<comment type="caution">
    <text evidence="9">The sequence shown here is derived from an EMBL/GenBank/DDBJ whole genome shotgun (WGS) entry which is preliminary data.</text>
</comment>
<keyword evidence="3 7" id="KW-1133">Transmembrane helix</keyword>
<dbReference type="GO" id="GO:0016020">
    <property type="term" value="C:membrane"/>
    <property type="evidence" value="ECO:0007669"/>
    <property type="project" value="UniProtKB-SubCell"/>
</dbReference>
<evidence type="ECO:0000256" key="5">
    <source>
        <dbReference type="ARBA" id="ARBA00023186"/>
    </source>
</evidence>
<keyword evidence="2 7" id="KW-0812">Transmembrane</keyword>
<feature type="transmembrane region" description="Helical" evidence="7">
    <location>
        <begin position="6"/>
        <end position="22"/>
    </location>
</feature>
<dbReference type="InterPro" id="IPR036869">
    <property type="entry name" value="J_dom_sf"/>
</dbReference>
<comment type="subcellular location">
    <subcellularLocation>
        <location evidence="1">Membrane</location>
        <topology evidence="1">Single-pass membrane protein</topology>
    </subcellularLocation>
</comment>
<evidence type="ECO:0000313" key="10">
    <source>
        <dbReference type="Proteomes" id="UP000295717"/>
    </source>
</evidence>
<evidence type="ECO:0000313" key="9">
    <source>
        <dbReference type="EMBL" id="TCT21269.1"/>
    </source>
</evidence>
<organism evidence="9 10">
    <name type="scientific">Thiobaca trueperi</name>
    <dbReference type="NCBI Taxonomy" id="127458"/>
    <lineage>
        <taxon>Bacteria</taxon>
        <taxon>Pseudomonadati</taxon>
        <taxon>Pseudomonadota</taxon>
        <taxon>Gammaproteobacteria</taxon>
        <taxon>Chromatiales</taxon>
        <taxon>Chromatiaceae</taxon>
        <taxon>Thiobaca</taxon>
    </lineage>
</organism>
<evidence type="ECO:0000259" key="8">
    <source>
        <dbReference type="PROSITE" id="PS50076"/>
    </source>
</evidence>
<protein>
    <recommendedName>
        <fullName evidence="8">J domain-containing protein</fullName>
    </recommendedName>
</protein>
<comment type="similarity">
    <text evidence="6">Belongs to the TIM14 family.</text>
</comment>
<dbReference type="PANTHER" id="PTHR12763:SF28">
    <property type="entry name" value="GEO10507P1-RELATED"/>
    <property type="match status" value="1"/>
</dbReference>
<keyword evidence="4 7" id="KW-0472">Membrane</keyword>
<dbReference type="SUPFAM" id="SSF46565">
    <property type="entry name" value="Chaperone J-domain"/>
    <property type="match status" value="1"/>
</dbReference>
<feature type="domain" description="J" evidence="8">
    <location>
        <begin position="205"/>
        <end position="256"/>
    </location>
</feature>
<evidence type="ECO:0000256" key="1">
    <source>
        <dbReference type="ARBA" id="ARBA00004167"/>
    </source>
</evidence>
<dbReference type="CDD" id="cd06257">
    <property type="entry name" value="DnaJ"/>
    <property type="match status" value="1"/>
</dbReference>
<evidence type="ECO:0000256" key="3">
    <source>
        <dbReference type="ARBA" id="ARBA00022989"/>
    </source>
</evidence>
<dbReference type="PANTHER" id="PTHR12763">
    <property type="match status" value="1"/>
</dbReference>
<sequence>MLVRLLLLIALILAILWLIYWFRRLPPERARRILRKTLLWGGGGLLALAVLTGRLPFILAAFGATLGAVIVLLARVAQLMQFFPLLQRLLRGLGLGGGAGFARTGGAGQASSIRTRFLEMRLDHATGVLDGSVLDGPFKGRQLSELALEDLLRMLEFYRDSDPRSVPVLEAYLDRERDADWRERMDARASTGRPPANTARLTEAEACSILGLEPNADPETIRAAHRRLMQRLHPDRGGSDYLAAQINAAKRRLLGD</sequence>
<evidence type="ECO:0000256" key="4">
    <source>
        <dbReference type="ARBA" id="ARBA00023136"/>
    </source>
</evidence>
<dbReference type="Gene3D" id="1.10.287.110">
    <property type="entry name" value="DnaJ domain"/>
    <property type="match status" value="1"/>
</dbReference>
<reference evidence="9 10" key="1">
    <citation type="submission" date="2019-03" db="EMBL/GenBank/DDBJ databases">
        <title>Genomic Encyclopedia of Type Strains, Phase IV (KMG-IV): sequencing the most valuable type-strain genomes for metagenomic binning, comparative biology and taxonomic classification.</title>
        <authorList>
            <person name="Goeker M."/>
        </authorList>
    </citation>
    <scope>NUCLEOTIDE SEQUENCE [LARGE SCALE GENOMIC DNA]</scope>
    <source>
        <strain evidence="9 10">DSM 13587</strain>
    </source>
</reference>
<dbReference type="InterPro" id="IPR001623">
    <property type="entry name" value="DnaJ_domain"/>
</dbReference>
<dbReference type="PROSITE" id="PS50076">
    <property type="entry name" value="DNAJ_2"/>
    <property type="match status" value="1"/>
</dbReference>
<keyword evidence="5" id="KW-0143">Chaperone</keyword>
<dbReference type="RefSeq" id="WP_132976875.1">
    <property type="nucleotide sequence ID" value="NZ_SMAO01000004.1"/>
</dbReference>
<gene>
    <name evidence="9" type="ORF">EDC35_104124</name>
</gene>
<dbReference type="Proteomes" id="UP000295717">
    <property type="component" value="Unassembled WGS sequence"/>
</dbReference>
<evidence type="ECO:0000256" key="7">
    <source>
        <dbReference type="SAM" id="Phobius"/>
    </source>
</evidence>